<proteinExistence type="predicted"/>
<reference evidence="1 2" key="1">
    <citation type="submission" date="2020-05" db="EMBL/GenBank/DDBJ databases">
        <title>Whole genome shotgun sequence of Streptomyces microflavus NBRC 13062.</title>
        <authorList>
            <person name="Komaki H."/>
            <person name="Tamura T."/>
        </authorList>
    </citation>
    <scope>NUCLEOTIDE SEQUENCE [LARGE SCALE GENOMIC DNA]</scope>
    <source>
        <strain evidence="1 2">NBRC 13062</strain>
    </source>
</reference>
<evidence type="ECO:0000313" key="1">
    <source>
        <dbReference type="EMBL" id="GFN06405.1"/>
    </source>
</evidence>
<sequence>MSVRVNRVDARRGPADAAQLYHGLRRGVTVTSGEVHAMSSADSEQPIHPPTRPRQTVEELLAAKGTRPIASLDDLTADTFGTDEEVEEFVAFTYSERRRDVA</sequence>
<comment type="caution">
    <text evidence="1">The sequence shown here is derived from an EMBL/GenBank/DDBJ whole genome shotgun (WGS) entry which is preliminary data.</text>
</comment>
<dbReference type="AlphaFoldDB" id="A0A7J0CXD6"/>
<protein>
    <submittedName>
        <fullName evidence="1">Uncharacterized protein</fullName>
    </submittedName>
</protein>
<gene>
    <name evidence="1" type="ORF">Smic_49610</name>
</gene>
<evidence type="ECO:0000313" key="2">
    <source>
        <dbReference type="Proteomes" id="UP000498740"/>
    </source>
</evidence>
<accession>A0A7J0CXD6</accession>
<organism evidence="1 2">
    <name type="scientific">Streptomyces microflavus</name>
    <name type="common">Streptomyces lipmanii</name>
    <dbReference type="NCBI Taxonomy" id="1919"/>
    <lineage>
        <taxon>Bacteria</taxon>
        <taxon>Bacillati</taxon>
        <taxon>Actinomycetota</taxon>
        <taxon>Actinomycetes</taxon>
        <taxon>Kitasatosporales</taxon>
        <taxon>Streptomycetaceae</taxon>
        <taxon>Streptomyces</taxon>
    </lineage>
</organism>
<dbReference type="EMBL" id="BLWD01000001">
    <property type="protein sequence ID" value="GFN06405.1"/>
    <property type="molecule type" value="Genomic_DNA"/>
</dbReference>
<dbReference type="Proteomes" id="UP000498740">
    <property type="component" value="Unassembled WGS sequence"/>
</dbReference>
<name>A0A7J0CXD6_STRMI</name>